<gene>
    <name evidence="2" type="ORF">H310_08468</name>
</gene>
<evidence type="ECO:0000256" key="1">
    <source>
        <dbReference type="SAM" id="MobiDB-lite"/>
    </source>
</evidence>
<sequence length="136" mass="14591">MRGKGVWSTRQRHQISRSPRPSHPPEISLANTAALGALFHIYFPPSRTTFSAFKTLTLVAVVAMVCTAGDVVRGDESYCDKSKSQPAVAVKDIEPTKYMLAEFAAKVTVSAGRCMVLGSNSHGCPVLCVSAPLRVV</sequence>
<dbReference type="VEuPathDB" id="FungiDB:H310_08468"/>
<organism evidence="2">
    <name type="scientific">Aphanomyces invadans</name>
    <dbReference type="NCBI Taxonomy" id="157072"/>
    <lineage>
        <taxon>Eukaryota</taxon>
        <taxon>Sar</taxon>
        <taxon>Stramenopiles</taxon>
        <taxon>Oomycota</taxon>
        <taxon>Saprolegniomycetes</taxon>
        <taxon>Saprolegniales</taxon>
        <taxon>Verrucalvaceae</taxon>
        <taxon>Aphanomyces</taxon>
    </lineage>
</organism>
<reference evidence="2" key="1">
    <citation type="submission" date="2013-12" db="EMBL/GenBank/DDBJ databases">
        <title>The Genome Sequence of Aphanomyces invadans NJM9701.</title>
        <authorList>
            <consortium name="The Broad Institute Genomics Platform"/>
            <person name="Russ C."/>
            <person name="Tyler B."/>
            <person name="van West P."/>
            <person name="Dieguez-Uribeondo J."/>
            <person name="Young S.K."/>
            <person name="Zeng Q."/>
            <person name="Gargeya S."/>
            <person name="Fitzgerald M."/>
            <person name="Abouelleil A."/>
            <person name="Alvarado L."/>
            <person name="Chapman S.B."/>
            <person name="Gainer-Dewar J."/>
            <person name="Goldberg J."/>
            <person name="Griggs A."/>
            <person name="Gujja S."/>
            <person name="Hansen M."/>
            <person name="Howarth C."/>
            <person name="Imamovic A."/>
            <person name="Ireland A."/>
            <person name="Larimer J."/>
            <person name="McCowan C."/>
            <person name="Murphy C."/>
            <person name="Pearson M."/>
            <person name="Poon T.W."/>
            <person name="Priest M."/>
            <person name="Roberts A."/>
            <person name="Saif S."/>
            <person name="Shea T."/>
            <person name="Sykes S."/>
            <person name="Wortman J."/>
            <person name="Nusbaum C."/>
            <person name="Birren B."/>
        </authorList>
    </citation>
    <scope>NUCLEOTIDE SEQUENCE [LARGE SCALE GENOMIC DNA]</scope>
    <source>
        <strain evidence="2">NJM9701</strain>
    </source>
</reference>
<accession>A0A024TZE0</accession>
<feature type="region of interest" description="Disordered" evidence="1">
    <location>
        <begin position="1"/>
        <end position="25"/>
    </location>
</feature>
<name>A0A024TZE0_9STRA</name>
<protein>
    <submittedName>
        <fullName evidence="2">Uncharacterized protein</fullName>
    </submittedName>
</protein>
<dbReference type="AlphaFoldDB" id="A0A024TZE0"/>
<dbReference type="RefSeq" id="XP_008872424.1">
    <property type="nucleotide sequence ID" value="XM_008874202.1"/>
</dbReference>
<proteinExistence type="predicted"/>
<evidence type="ECO:0000313" key="2">
    <source>
        <dbReference type="EMBL" id="ETV98996.1"/>
    </source>
</evidence>
<dbReference type="EMBL" id="KI913968">
    <property type="protein sequence ID" value="ETV98996.1"/>
    <property type="molecule type" value="Genomic_DNA"/>
</dbReference>
<dbReference type="GeneID" id="20085518"/>